<evidence type="ECO:0000313" key="2">
    <source>
        <dbReference type="EMBL" id="MBB3872937.1"/>
    </source>
</evidence>
<organism evidence="2 3">
    <name type="scientific">Brevundimonas mediterranea</name>
    <dbReference type="NCBI Taxonomy" id="74329"/>
    <lineage>
        <taxon>Bacteria</taxon>
        <taxon>Pseudomonadati</taxon>
        <taxon>Pseudomonadota</taxon>
        <taxon>Alphaproteobacteria</taxon>
        <taxon>Caulobacterales</taxon>
        <taxon>Caulobacteraceae</taxon>
        <taxon>Brevundimonas</taxon>
    </lineage>
</organism>
<dbReference type="AlphaFoldDB" id="A0A7W6F0Y5"/>
<reference evidence="2 3" key="1">
    <citation type="submission" date="2020-08" db="EMBL/GenBank/DDBJ databases">
        <title>Genomic Encyclopedia of Type Strains, Phase IV (KMG-IV): sequencing the most valuable type-strain genomes for metagenomic binning, comparative biology and taxonomic classification.</title>
        <authorList>
            <person name="Goeker M."/>
        </authorList>
    </citation>
    <scope>NUCLEOTIDE SEQUENCE [LARGE SCALE GENOMIC DNA]</scope>
    <source>
        <strain evidence="2 3">DSM 14878</strain>
    </source>
</reference>
<proteinExistence type="predicted"/>
<dbReference type="EMBL" id="JACIDA010000002">
    <property type="protein sequence ID" value="MBB3872937.1"/>
    <property type="molecule type" value="Genomic_DNA"/>
</dbReference>
<dbReference type="Proteomes" id="UP000532936">
    <property type="component" value="Unassembled WGS sequence"/>
</dbReference>
<dbReference type="GO" id="GO:0006355">
    <property type="term" value="P:regulation of DNA-templated transcription"/>
    <property type="evidence" value="ECO:0007669"/>
    <property type="project" value="InterPro"/>
</dbReference>
<dbReference type="InterPro" id="IPR012318">
    <property type="entry name" value="HTH_CRP"/>
</dbReference>
<accession>A0A7W6F0Y5</accession>
<dbReference type="InterPro" id="IPR014710">
    <property type="entry name" value="RmlC-like_jellyroll"/>
</dbReference>
<evidence type="ECO:0000313" key="3">
    <source>
        <dbReference type="Proteomes" id="UP000532936"/>
    </source>
</evidence>
<gene>
    <name evidence="2" type="ORF">GGR11_002490</name>
</gene>
<feature type="domain" description="HTH crp-type" evidence="1">
    <location>
        <begin position="138"/>
        <end position="204"/>
    </location>
</feature>
<dbReference type="Gene3D" id="2.60.120.10">
    <property type="entry name" value="Jelly Rolls"/>
    <property type="match status" value="1"/>
</dbReference>
<protein>
    <submittedName>
        <fullName evidence="2">CRP-like cAMP-binding protein</fullName>
    </submittedName>
</protein>
<dbReference type="Pfam" id="PF13545">
    <property type="entry name" value="HTH_Crp_2"/>
    <property type="match status" value="1"/>
</dbReference>
<dbReference type="InterPro" id="IPR036390">
    <property type="entry name" value="WH_DNA-bd_sf"/>
</dbReference>
<evidence type="ECO:0000259" key="1">
    <source>
        <dbReference type="Pfam" id="PF13545"/>
    </source>
</evidence>
<comment type="caution">
    <text evidence="2">The sequence shown here is derived from an EMBL/GenBank/DDBJ whole genome shotgun (WGS) entry which is preliminary data.</text>
</comment>
<dbReference type="SUPFAM" id="SSF46785">
    <property type="entry name" value="Winged helix' DNA-binding domain"/>
    <property type="match status" value="1"/>
</dbReference>
<sequence>MLRPNLARALLSQLAIHGMEPGEAPVFPGARSQSLQSGRSLVTLVLEGVAARQGAGDPVCLGLVGPGDLLNFDAALGTGPDESALWLTRGRQVVISADRLIEAIDRDTLIETALADLRRRMETAQAEVTRHAHGRVTERLAGLLLDIHALGGATEVTLRQSDIADLLAVRRAGISTAAGELQATGAIRVRRASILLSDVAALQRAAAGSVGEQAPHSTVTDLARLRG</sequence>
<name>A0A7W6F0Y5_9CAUL</name>
<dbReference type="GO" id="GO:0003677">
    <property type="term" value="F:DNA binding"/>
    <property type="evidence" value="ECO:0007669"/>
    <property type="project" value="InterPro"/>
</dbReference>
<dbReference type="RefSeq" id="WP_183197413.1">
    <property type="nucleotide sequence ID" value="NZ_JACIDA010000002.1"/>
</dbReference>